<gene>
    <name evidence="1" type="ORF">CMV_014406</name>
</gene>
<dbReference type="OrthoDB" id="1735120at2759"/>
<evidence type="ECO:0000313" key="2">
    <source>
        <dbReference type="Proteomes" id="UP000737018"/>
    </source>
</evidence>
<dbReference type="AlphaFoldDB" id="A0A8J4RBP2"/>
<dbReference type="EMBL" id="JRKL02002010">
    <property type="protein sequence ID" value="KAF3960917.1"/>
    <property type="molecule type" value="Genomic_DNA"/>
</dbReference>
<sequence>MAFLFNKFQEAVKTLAKSPTFARDPRQLQFEADINRLFLYTRLKHPATTVWEGMLRRQMLRRSLKWLVKPLLLINRS</sequence>
<protein>
    <submittedName>
        <fullName evidence="1">Uncharacterized protein</fullName>
    </submittedName>
</protein>
<dbReference type="Proteomes" id="UP000737018">
    <property type="component" value="Unassembled WGS sequence"/>
</dbReference>
<proteinExistence type="predicted"/>
<reference evidence="1" key="1">
    <citation type="submission" date="2020-03" db="EMBL/GenBank/DDBJ databases">
        <title>Castanea mollissima Vanexum genome sequencing.</title>
        <authorList>
            <person name="Staton M."/>
        </authorList>
    </citation>
    <scope>NUCLEOTIDE SEQUENCE</scope>
    <source>
        <tissue evidence="1">Leaf</tissue>
    </source>
</reference>
<comment type="caution">
    <text evidence="1">The sequence shown here is derived from an EMBL/GenBank/DDBJ whole genome shotgun (WGS) entry which is preliminary data.</text>
</comment>
<evidence type="ECO:0000313" key="1">
    <source>
        <dbReference type="EMBL" id="KAF3960917.1"/>
    </source>
</evidence>
<name>A0A8J4RBP2_9ROSI</name>
<accession>A0A8J4RBP2</accession>
<organism evidence="1 2">
    <name type="scientific">Castanea mollissima</name>
    <name type="common">Chinese chestnut</name>
    <dbReference type="NCBI Taxonomy" id="60419"/>
    <lineage>
        <taxon>Eukaryota</taxon>
        <taxon>Viridiplantae</taxon>
        <taxon>Streptophyta</taxon>
        <taxon>Embryophyta</taxon>
        <taxon>Tracheophyta</taxon>
        <taxon>Spermatophyta</taxon>
        <taxon>Magnoliopsida</taxon>
        <taxon>eudicotyledons</taxon>
        <taxon>Gunneridae</taxon>
        <taxon>Pentapetalae</taxon>
        <taxon>rosids</taxon>
        <taxon>fabids</taxon>
        <taxon>Fagales</taxon>
        <taxon>Fagaceae</taxon>
        <taxon>Castanea</taxon>
    </lineage>
</organism>
<keyword evidence="2" id="KW-1185">Reference proteome</keyword>